<sequence length="492" mass="52097">MSAEALANPLTRAESKSSRKKKTKTTTASENVSSAASTTPTAEQPATPISAEPTVNGQEGEENPYLRELFKNIRNVNKKLNATQKVDSIIAENPDISLDELVATRKINNDQKTQALKKPALQASLAQLEEQVSHYKKFDQEYQTRMATEKALLESTHKKEMGELKDAIRAEAKAEAEKDDKERLLVFSKFLRAAAAKRQFIDEETEESKAFEGVLLLVYGGDASAVASIERLIDGTADQVTATDGTLLNYTFQQVKQASLEYAPFAAEEAWAEGVAQSEPAPLADASIEAPQISASQPIGTDPTTAHAGLTEITAGEGAISANAEIEGSHIPIQTTIDETAANAAADSHWDTKLSASAESGPDGWVQVPRDPAETETGTDATPAANHGQQSWADDHPAQNVPNVVQPSGTGSTNGSDGFHEVHHGRGGRGRGGFQGESRGGRGRGGFRGEGGGYRGRGGYRGDREGGYRGRGRGGRGGRGRDAPAPAPAAAQ</sequence>
<feature type="compositionally biased region" description="Gly residues" evidence="1">
    <location>
        <begin position="443"/>
        <end position="459"/>
    </location>
</feature>
<dbReference type="OMA" id="EEAWVDD"/>
<dbReference type="OrthoDB" id="5399559at2759"/>
<evidence type="ECO:0000313" key="3">
    <source>
        <dbReference type="EMBL" id="KZF20626.1"/>
    </source>
</evidence>
<feature type="region of interest" description="Disordered" evidence="1">
    <location>
        <begin position="343"/>
        <end position="492"/>
    </location>
</feature>
<dbReference type="EMBL" id="KV407462">
    <property type="protein sequence ID" value="KZF20626.1"/>
    <property type="molecule type" value="Genomic_DNA"/>
</dbReference>
<reference evidence="3 4" key="1">
    <citation type="journal article" date="2016" name="Fungal Biol.">
        <title>The genome of Xylona heveae provides a window into fungal endophytism.</title>
        <authorList>
            <person name="Gazis R."/>
            <person name="Kuo A."/>
            <person name="Riley R."/>
            <person name="LaButti K."/>
            <person name="Lipzen A."/>
            <person name="Lin J."/>
            <person name="Amirebrahimi M."/>
            <person name="Hesse C.N."/>
            <person name="Spatafora J.W."/>
            <person name="Henrissat B."/>
            <person name="Hainaut M."/>
            <person name="Grigoriev I.V."/>
            <person name="Hibbett D.S."/>
        </authorList>
    </citation>
    <scope>NUCLEOTIDE SEQUENCE [LARGE SCALE GENOMIC DNA]</scope>
    <source>
        <strain evidence="3 4">TC161</strain>
    </source>
</reference>
<dbReference type="STRING" id="1328760.A0A165AKC3"/>
<feature type="compositionally biased region" description="Polar residues" evidence="1">
    <location>
        <begin position="31"/>
        <end position="44"/>
    </location>
</feature>
<feature type="region of interest" description="Disordered" evidence="1">
    <location>
        <begin position="1"/>
        <end position="63"/>
    </location>
</feature>
<accession>A0A165AKC3</accession>
<protein>
    <recommendedName>
        <fullName evidence="2">YAG7-like dimerisation domain-containing protein</fullName>
    </recommendedName>
</protein>
<organism evidence="3 4">
    <name type="scientific">Xylona heveae (strain CBS 132557 / TC161)</name>
    <dbReference type="NCBI Taxonomy" id="1328760"/>
    <lineage>
        <taxon>Eukaryota</taxon>
        <taxon>Fungi</taxon>
        <taxon>Dikarya</taxon>
        <taxon>Ascomycota</taxon>
        <taxon>Pezizomycotina</taxon>
        <taxon>Xylonomycetes</taxon>
        <taxon>Xylonales</taxon>
        <taxon>Xylonaceae</taxon>
        <taxon>Xylona</taxon>
    </lineage>
</organism>
<proteinExistence type="predicted"/>
<dbReference type="RefSeq" id="XP_018186181.1">
    <property type="nucleotide sequence ID" value="XM_018335342.1"/>
</dbReference>
<evidence type="ECO:0000313" key="4">
    <source>
        <dbReference type="Proteomes" id="UP000076632"/>
    </source>
</evidence>
<dbReference type="AlphaFoldDB" id="A0A165AKC3"/>
<keyword evidence="4" id="KW-1185">Reference proteome</keyword>
<dbReference type="InParanoid" id="A0A165AKC3"/>
<feature type="domain" description="YAG7-like dimerisation" evidence="2">
    <location>
        <begin position="178"/>
        <end position="260"/>
    </location>
</feature>
<feature type="compositionally biased region" description="Polar residues" evidence="1">
    <location>
        <begin position="400"/>
        <end position="416"/>
    </location>
</feature>
<name>A0A165AKC3_XYLHT</name>
<evidence type="ECO:0000256" key="1">
    <source>
        <dbReference type="SAM" id="MobiDB-lite"/>
    </source>
</evidence>
<dbReference type="GeneID" id="28900479"/>
<dbReference type="Pfam" id="PF26434">
    <property type="entry name" value="YAG7_C"/>
    <property type="match status" value="1"/>
</dbReference>
<evidence type="ECO:0000259" key="2">
    <source>
        <dbReference type="Pfam" id="PF26434"/>
    </source>
</evidence>
<gene>
    <name evidence="3" type="ORF">L228DRAFT_269927</name>
</gene>
<dbReference type="InterPro" id="IPR058602">
    <property type="entry name" value="YAG7_dimerisation_dom"/>
</dbReference>
<dbReference type="Proteomes" id="UP000076632">
    <property type="component" value="Unassembled WGS sequence"/>
</dbReference>